<evidence type="ECO:0000313" key="2">
    <source>
        <dbReference type="Proteomes" id="UP000176198"/>
    </source>
</evidence>
<organism evidence="1 2">
    <name type="scientific">Candidatus Woesebacteria bacterium GWA1_41_8</name>
    <dbReference type="NCBI Taxonomy" id="1802471"/>
    <lineage>
        <taxon>Bacteria</taxon>
        <taxon>Candidatus Woeseibacteriota</taxon>
    </lineage>
</organism>
<dbReference type="Proteomes" id="UP000176198">
    <property type="component" value="Unassembled WGS sequence"/>
</dbReference>
<evidence type="ECO:0000313" key="1">
    <source>
        <dbReference type="EMBL" id="OGM01935.1"/>
    </source>
</evidence>
<dbReference type="AlphaFoldDB" id="A0A1F7WIP3"/>
<proteinExistence type="predicted"/>
<gene>
    <name evidence="1" type="ORF">A2115_03695</name>
</gene>
<dbReference type="STRING" id="1802471.A2115_03695"/>
<sequence>MTPLAEIRTLLTSEGEMVTHVKEIKPGQGGKASLNGTSVTYEGVDDRSIQITDVPVLGSAGLFTYPGGEEVLEDEHTEETIGDLNGQVISSEEGASAVMITSDSRDVYIGFVPSLPKKGEVYPEGKF</sequence>
<accession>A0A1F7WIP3</accession>
<dbReference type="EMBL" id="MGFJ01000035">
    <property type="protein sequence ID" value="OGM01935.1"/>
    <property type="molecule type" value="Genomic_DNA"/>
</dbReference>
<reference evidence="1 2" key="1">
    <citation type="journal article" date="2016" name="Nat. Commun.">
        <title>Thousands of microbial genomes shed light on interconnected biogeochemical processes in an aquifer system.</title>
        <authorList>
            <person name="Anantharaman K."/>
            <person name="Brown C.T."/>
            <person name="Hug L.A."/>
            <person name="Sharon I."/>
            <person name="Castelle C.J."/>
            <person name="Probst A.J."/>
            <person name="Thomas B.C."/>
            <person name="Singh A."/>
            <person name="Wilkins M.J."/>
            <person name="Karaoz U."/>
            <person name="Brodie E.L."/>
            <person name="Williams K.H."/>
            <person name="Hubbard S.S."/>
            <person name="Banfield J.F."/>
        </authorList>
    </citation>
    <scope>NUCLEOTIDE SEQUENCE [LARGE SCALE GENOMIC DNA]</scope>
</reference>
<comment type="caution">
    <text evidence="1">The sequence shown here is derived from an EMBL/GenBank/DDBJ whole genome shotgun (WGS) entry which is preliminary data.</text>
</comment>
<name>A0A1F7WIP3_9BACT</name>
<protein>
    <submittedName>
        <fullName evidence="1">Uncharacterized protein</fullName>
    </submittedName>
</protein>